<dbReference type="EMBL" id="JQHL01000001">
    <property type="protein sequence ID" value="KFX22159.1"/>
    <property type="molecule type" value="Genomic_DNA"/>
</dbReference>
<dbReference type="Proteomes" id="UP000032869">
    <property type="component" value="Unassembled WGS sequence"/>
</dbReference>
<gene>
    <name evidence="2" type="ORF">JV35_03080</name>
</gene>
<dbReference type="RefSeq" id="WP_039299692.1">
    <property type="nucleotide sequence ID" value="NZ_JQHL01000001.1"/>
</dbReference>
<evidence type="ECO:0000313" key="2">
    <source>
        <dbReference type="EMBL" id="KFX22159.1"/>
    </source>
</evidence>
<organism evidence="2 3">
    <name type="scientific">Pectobacterium betavasculorum</name>
    <dbReference type="NCBI Taxonomy" id="55207"/>
    <lineage>
        <taxon>Bacteria</taxon>
        <taxon>Pseudomonadati</taxon>
        <taxon>Pseudomonadota</taxon>
        <taxon>Gammaproteobacteria</taxon>
        <taxon>Enterobacterales</taxon>
        <taxon>Pectobacteriaceae</taxon>
        <taxon>Pectobacterium</taxon>
    </lineage>
</organism>
<evidence type="ECO:0000256" key="1">
    <source>
        <dbReference type="SAM" id="MobiDB-lite"/>
    </source>
</evidence>
<reference evidence="2 3" key="1">
    <citation type="submission" date="2014-08" db="EMBL/GenBank/DDBJ databases">
        <title>Genome sequences of NCPPB Pectobacterium isolates.</title>
        <authorList>
            <person name="Glover R.H."/>
            <person name="Sapp M."/>
            <person name="Elphinstone J."/>
        </authorList>
    </citation>
    <scope>NUCLEOTIDE SEQUENCE [LARGE SCALE GENOMIC DNA]</scope>
    <source>
        <strain evidence="2 3">NCPPB 2793</strain>
    </source>
</reference>
<feature type="compositionally biased region" description="Basic and acidic residues" evidence="1">
    <location>
        <begin position="119"/>
        <end position="133"/>
    </location>
</feature>
<protein>
    <submittedName>
        <fullName evidence="2">Uncharacterized protein</fullName>
    </submittedName>
</protein>
<accession>A0ABR4V3P0</accession>
<sequence>MSKRYGFIYVDRDDRGEGTLASQETLPRFRSLKAYQIETKPKVGVRFDPVTEALHLHPTVRFAELTESTLMTLPVLAEALTNKEGCGWAHVALCHISEVRPCRSRGRRPSGTGAGWPRRIKDMPEVSRGTRDQ</sequence>
<keyword evidence="3" id="KW-1185">Reference proteome</keyword>
<proteinExistence type="predicted"/>
<name>A0ABR4V3P0_9GAMM</name>
<feature type="region of interest" description="Disordered" evidence="1">
    <location>
        <begin position="102"/>
        <end position="133"/>
    </location>
</feature>
<comment type="caution">
    <text evidence="2">The sequence shown here is derived from an EMBL/GenBank/DDBJ whole genome shotgun (WGS) entry which is preliminary data.</text>
</comment>
<evidence type="ECO:0000313" key="3">
    <source>
        <dbReference type="Proteomes" id="UP000032869"/>
    </source>
</evidence>